<organism evidence="1 2">
    <name type="scientific">Phytophthora infestans (strain T30-4)</name>
    <name type="common">Potato late blight agent</name>
    <dbReference type="NCBI Taxonomy" id="403677"/>
    <lineage>
        <taxon>Eukaryota</taxon>
        <taxon>Sar</taxon>
        <taxon>Stramenopiles</taxon>
        <taxon>Oomycota</taxon>
        <taxon>Peronosporomycetes</taxon>
        <taxon>Peronosporales</taxon>
        <taxon>Peronosporaceae</taxon>
        <taxon>Phytophthora</taxon>
    </lineage>
</organism>
<dbReference type="VEuPathDB" id="FungiDB:PITG_18608"/>
<dbReference type="HOGENOM" id="CLU_2077686_0_0_1"/>
<protein>
    <submittedName>
        <fullName evidence="1">Uncharacterized protein</fullName>
    </submittedName>
</protein>
<dbReference type="KEGG" id="pif:PITG_18608"/>
<name>D0NYP0_PHYIT</name>
<reference evidence="2" key="1">
    <citation type="journal article" date="2009" name="Nature">
        <title>Genome sequence and analysis of the Irish potato famine pathogen Phytophthora infestans.</title>
        <authorList>
            <consortium name="The Broad Institute Genome Sequencing Platform"/>
            <person name="Haas B.J."/>
            <person name="Kamoun S."/>
            <person name="Zody M.C."/>
            <person name="Jiang R.H."/>
            <person name="Handsaker R.E."/>
            <person name="Cano L.M."/>
            <person name="Grabherr M."/>
            <person name="Kodira C.D."/>
            <person name="Raffaele S."/>
            <person name="Torto-Alalibo T."/>
            <person name="Bozkurt T.O."/>
            <person name="Ah-Fong A.M."/>
            <person name="Alvarado L."/>
            <person name="Anderson V.L."/>
            <person name="Armstrong M.R."/>
            <person name="Avrova A."/>
            <person name="Baxter L."/>
            <person name="Beynon J."/>
            <person name="Boevink P.C."/>
            <person name="Bollmann S.R."/>
            <person name="Bos J.I."/>
            <person name="Bulone V."/>
            <person name="Cai G."/>
            <person name="Cakir C."/>
            <person name="Carrington J.C."/>
            <person name="Chawner M."/>
            <person name="Conti L."/>
            <person name="Costanzo S."/>
            <person name="Ewan R."/>
            <person name="Fahlgren N."/>
            <person name="Fischbach M.A."/>
            <person name="Fugelstad J."/>
            <person name="Gilroy E.M."/>
            <person name="Gnerre S."/>
            <person name="Green P.J."/>
            <person name="Grenville-Briggs L.J."/>
            <person name="Griffith J."/>
            <person name="Grunwald N.J."/>
            <person name="Horn K."/>
            <person name="Horner N.R."/>
            <person name="Hu C.H."/>
            <person name="Huitema E."/>
            <person name="Jeong D.H."/>
            <person name="Jones A.M."/>
            <person name="Jones J.D."/>
            <person name="Jones R.W."/>
            <person name="Karlsson E.K."/>
            <person name="Kunjeti S.G."/>
            <person name="Lamour K."/>
            <person name="Liu Z."/>
            <person name="Ma L."/>
            <person name="Maclean D."/>
            <person name="Chibucos M.C."/>
            <person name="McDonald H."/>
            <person name="McWalters J."/>
            <person name="Meijer H.J."/>
            <person name="Morgan W."/>
            <person name="Morris P.F."/>
            <person name="Munro C.A."/>
            <person name="O'Neill K."/>
            <person name="Ospina-Giraldo M."/>
            <person name="Pinzon A."/>
            <person name="Pritchard L."/>
            <person name="Ramsahoye B."/>
            <person name="Ren Q."/>
            <person name="Restrepo S."/>
            <person name="Roy S."/>
            <person name="Sadanandom A."/>
            <person name="Savidor A."/>
            <person name="Schornack S."/>
            <person name="Schwartz D.C."/>
            <person name="Schumann U.D."/>
            <person name="Schwessinger B."/>
            <person name="Seyer L."/>
            <person name="Sharpe T."/>
            <person name="Silvar C."/>
            <person name="Song J."/>
            <person name="Studholme D.J."/>
            <person name="Sykes S."/>
            <person name="Thines M."/>
            <person name="van de Vondervoort P.J."/>
            <person name="Phuntumart V."/>
            <person name="Wawra S."/>
            <person name="Weide R."/>
            <person name="Win J."/>
            <person name="Young C."/>
            <person name="Zhou S."/>
            <person name="Fry W."/>
            <person name="Meyers B.C."/>
            <person name="van West P."/>
            <person name="Ristaino J."/>
            <person name="Govers F."/>
            <person name="Birch P.R."/>
            <person name="Whisson S.C."/>
            <person name="Judelson H.S."/>
            <person name="Nusbaum C."/>
        </authorList>
    </citation>
    <scope>NUCLEOTIDE SEQUENCE [LARGE SCALE GENOMIC DNA]</scope>
    <source>
        <strain evidence="2">T30-4</strain>
    </source>
</reference>
<proteinExistence type="predicted"/>
<evidence type="ECO:0000313" key="1">
    <source>
        <dbReference type="EMBL" id="EEY68664.1"/>
    </source>
</evidence>
<keyword evidence="2" id="KW-1185">Reference proteome</keyword>
<dbReference type="RefSeq" id="XP_002997534.1">
    <property type="nucleotide sequence ID" value="XM_002997488.1"/>
</dbReference>
<sequence length="118" mass="12426">MVALNCGAVPCGKCRSSVTDRFTSFISGICVRGESKSNTSLPFLGTASAPGANGAGGSHSIAESGFIHVVDIFRLVKVGQILWSLTAECYFDGISSASFAREFPARKLCLRFPSVHPP</sequence>
<gene>
    <name evidence="1" type="ORF">PITG_18608</name>
</gene>
<dbReference type="Proteomes" id="UP000006643">
    <property type="component" value="Unassembled WGS sequence"/>
</dbReference>
<dbReference type="EMBL" id="DS028190">
    <property type="protein sequence ID" value="EEY68664.1"/>
    <property type="molecule type" value="Genomic_DNA"/>
</dbReference>
<dbReference type="AlphaFoldDB" id="D0NYP0"/>
<accession>D0NYP0</accession>
<dbReference type="InParanoid" id="D0NYP0"/>
<evidence type="ECO:0000313" key="2">
    <source>
        <dbReference type="Proteomes" id="UP000006643"/>
    </source>
</evidence>
<dbReference type="GeneID" id="9466341"/>